<accession>A0A0J1BHM2</accession>
<comment type="caution">
    <text evidence="1">The sequence shown here is derived from an EMBL/GenBank/DDBJ whole genome shotgun (WGS) entry which is preliminary data.</text>
</comment>
<sequence length="37" mass="4014">MPRSTASCIPLVDPAFSAAKRPAMKIKPDPPSQENFN</sequence>
<evidence type="ECO:0000313" key="2">
    <source>
        <dbReference type="Proteomes" id="UP000036367"/>
    </source>
</evidence>
<dbReference type="PATRIC" id="fig|595434.4.peg.1765"/>
<dbReference type="AlphaFoldDB" id="A0A0J1BHM2"/>
<organism evidence="1 2">
    <name type="scientific">Rhodopirellula islandica</name>
    <dbReference type="NCBI Taxonomy" id="595434"/>
    <lineage>
        <taxon>Bacteria</taxon>
        <taxon>Pseudomonadati</taxon>
        <taxon>Planctomycetota</taxon>
        <taxon>Planctomycetia</taxon>
        <taxon>Pirellulales</taxon>
        <taxon>Pirellulaceae</taxon>
        <taxon>Rhodopirellula</taxon>
    </lineage>
</organism>
<dbReference type="Proteomes" id="UP000036367">
    <property type="component" value="Unassembled WGS sequence"/>
</dbReference>
<evidence type="ECO:0000313" key="1">
    <source>
        <dbReference type="EMBL" id="KLU05993.1"/>
    </source>
</evidence>
<gene>
    <name evidence="1" type="ORF">RISK_001844</name>
</gene>
<dbReference type="STRING" id="595434.RISK_001844"/>
<protein>
    <submittedName>
        <fullName evidence="1">Uncharacterized protein</fullName>
    </submittedName>
</protein>
<keyword evidence="2" id="KW-1185">Reference proteome</keyword>
<name>A0A0J1BHM2_RHOIS</name>
<dbReference type="EMBL" id="LECT01000016">
    <property type="protein sequence ID" value="KLU05993.1"/>
    <property type="molecule type" value="Genomic_DNA"/>
</dbReference>
<proteinExistence type="predicted"/>
<reference evidence="1" key="1">
    <citation type="submission" date="2015-05" db="EMBL/GenBank/DDBJ databases">
        <title>Permanent draft genome of Rhodopirellula islandicus K833.</title>
        <authorList>
            <person name="Kizina J."/>
            <person name="Richter M."/>
            <person name="Glockner F.O."/>
            <person name="Harder J."/>
        </authorList>
    </citation>
    <scope>NUCLEOTIDE SEQUENCE [LARGE SCALE GENOMIC DNA]</scope>
    <source>
        <strain evidence="1">K833</strain>
    </source>
</reference>